<gene>
    <name evidence="1" type="primary">RvY_03360</name>
    <name evidence="1" type="synonym">RvY_03360.2</name>
    <name evidence="1" type="ORF">RvY_03360-2</name>
</gene>
<reference evidence="1 2" key="1">
    <citation type="journal article" date="2016" name="Nat. Commun.">
        <title>Extremotolerant tardigrade genome and improved radiotolerance of human cultured cells by tardigrade-unique protein.</title>
        <authorList>
            <person name="Hashimoto T."/>
            <person name="Horikawa D.D."/>
            <person name="Saito Y."/>
            <person name="Kuwahara H."/>
            <person name="Kozuka-Hata H."/>
            <person name="Shin-I T."/>
            <person name="Minakuchi Y."/>
            <person name="Ohishi K."/>
            <person name="Motoyama A."/>
            <person name="Aizu T."/>
            <person name="Enomoto A."/>
            <person name="Kondo K."/>
            <person name="Tanaka S."/>
            <person name="Hara Y."/>
            <person name="Koshikawa S."/>
            <person name="Sagara H."/>
            <person name="Miura T."/>
            <person name="Yokobori S."/>
            <person name="Miyagawa K."/>
            <person name="Suzuki Y."/>
            <person name="Kubo T."/>
            <person name="Oyama M."/>
            <person name="Kohara Y."/>
            <person name="Fujiyama A."/>
            <person name="Arakawa K."/>
            <person name="Katayama T."/>
            <person name="Toyoda A."/>
            <person name="Kunieda T."/>
        </authorList>
    </citation>
    <scope>NUCLEOTIDE SEQUENCE [LARGE SCALE GENOMIC DNA]</scope>
    <source>
        <strain evidence="1 2">YOKOZUNA-1</strain>
    </source>
</reference>
<keyword evidence="2" id="KW-1185">Reference proteome</keyword>
<dbReference type="InterPro" id="IPR036322">
    <property type="entry name" value="WD40_repeat_dom_sf"/>
</dbReference>
<evidence type="ECO:0000313" key="1">
    <source>
        <dbReference type="EMBL" id="GAU91029.1"/>
    </source>
</evidence>
<dbReference type="Proteomes" id="UP000186922">
    <property type="component" value="Unassembled WGS sequence"/>
</dbReference>
<dbReference type="SUPFAM" id="SSF50978">
    <property type="entry name" value="WD40 repeat-like"/>
    <property type="match status" value="1"/>
</dbReference>
<evidence type="ECO:0000313" key="2">
    <source>
        <dbReference type="Proteomes" id="UP000186922"/>
    </source>
</evidence>
<dbReference type="OrthoDB" id="10561013at2759"/>
<name>A0A1D1UMS2_RAMVA</name>
<dbReference type="AlphaFoldDB" id="A0A1D1UMS2"/>
<organism evidence="1 2">
    <name type="scientific">Ramazzottius varieornatus</name>
    <name type="common">Water bear</name>
    <name type="synonym">Tardigrade</name>
    <dbReference type="NCBI Taxonomy" id="947166"/>
    <lineage>
        <taxon>Eukaryota</taxon>
        <taxon>Metazoa</taxon>
        <taxon>Ecdysozoa</taxon>
        <taxon>Tardigrada</taxon>
        <taxon>Eutardigrada</taxon>
        <taxon>Parachela</taxon>
        <taxon>Hypsibioidea</taxon>
        <taxon>Ramazzottiidae</taxon>
        <taxon>Ramazzottius</taxon>
    </lineage>
</organism>
<sequence length="202" mass="21988">MDSGKEVDNAEADNVVEILTAGPKVNNCTFSNDGKFLLIASVCGYQVLSIDDTGACTLQYATAQRMSITLIQCALTGKLVLFAPTTDASNLYIEDYDKEEVVAKLGYYGPIQDVLANHGMFVVAVNTQLYIYRLEGVQPISQLTYVLSPFALSNDPINCYVAHCDGNLTGCVVVQDVEQQSLTIRILAHRSGSSFFRLVLSL</sequence>
<accession>A0A1D1UMS2</accession>
<evidence type="ECO:0008006" key="3">
    <source>
        <dbReference type="Google" id="ProtNLM"/>
    </source>
</evidence>
<dbReference type="EMBL" id="BDGG01000001">
    <property type="protein sequence ID" value="GAU91029.1"/>
    <property type="molecule type" value="Genomic_DNA"/>
</dbReference>
<protein>
    <recommendedName>
        <fullName evidence="3">Cleavage/polyadenylation specificity factor A subunit N-terminal domain-containing protein</fullName>
    </recommendedName>
</protein>
<proteinExistence type="predicted"/>
<comment type="caution">
    <text evidence="1">The sequence shown here is derived from an EMBL/GenBank/DDBJ whole genome shotgun (WGS) entry which is preliminary data.</text>
</comment>